<protein>
    <submittedName>
        <fullName evidence="1">Asparaginase</fullName>
    </submittedName>
</protein>
<gene>
    <name evidence="1" type="ORF">A8990_116120</name>
</gene>
<evidence type="ECO:0000313" key="2">
    <source>
        <dbReference type="Proteomes" id="UP000256304"/>
    </source>
</evidence>
<keyword evidence="2" id="KW-1185">Reference proteome</keyword>
<dbReference type="Proteomes" id="UP000256304">
    <property type="component" value="Unassembled WGS sequence"/>
</dbReference>
<proteinExistence type="predicted"/>
<reference evidence="1 2" key="1">
    <citation type="submission" date="2018-08" db="EMBL/GenBank/DDBJ databases">
        <title>Genomic Encyclopedia of Type Strains, Phase III (KMG-III): the genomes of soil and plant-associated and newly described type strains.</title>
        <authorList>
            <person name="Whitman W."/>
        </authorList>
    </citation>
    <scope>NUCLEOTIDE SEQUENCE [LARGE SCALE GENOMIC DNA]</scope>
    <source>
        <strain evidence="1 2">CGMCC 1.10966</strain>
    </source>
</reference>
<dbReference type="PANTHER" id="PTHR42110">
    <property type="entry name" value="L-ASPARAGINASE, PUTATIVE (AFU_ORTHOLOGUE AFUA_3G11890)-RELATED"/>
    <property type="match status" value="1"/>
</dbReference>
<comment type="caution">
    <text evidence="1">The sequence shown here is derived from an EMBL/GenBank/DDBJ whole genome shotgun (WGS) entry which is preliminary data.</text>
</comment>
<dbReference type="AlphaFoldDB" id="A0A3D9S1B7"/>
<dbReference type="InterPro" id="IPR010349">
    <property type="entry name" value="Asparaginase_II"/>
</dbReference>
<sequence>MKMSDVLVEEYRGEIVENVHRGRICGVNDKGEVLYAVGDVELPTFLRSSAKPLQALPAVARGVQEQYGLTDAELALMAASHRGESFHIEALESLSRKIGLVEDNLVCLPTYPLNPAERDSLFKDDNPKRRIYHNCSGKHFGIMALCKMLGAGTDEYWEKEHPAQQEILQTVAALADYPAEDIQLGVDGCGVPVFALPLKNIATAYLKLACPDLIEDINLRAAAQRLSEAMNAAPQMIGGTNQICSTLLRDSNIVAKGGAKGVYCFGLKEERLGFALKVSDGSEEEWPLIVASILQQIGYRKQETIDSMLELATQKVINDNNRIVGANKAVFRLQQV</sequence>
<organism evidence="1 2">
    <name type="scientific">Paenibacillus taihuensis</name>
    <dbReference type="NCBI Taxonomy" id="1156355"/>
    <lineage>
        <taxon>Bacteria</taxon>
        <taxon>Bacillati</taxon>
        <taxon>Bacillota</taxon>
        <taxon>Bacilli</taxon>
        <taxon>Bacillales</taxon>
        <taxon>Paenibacillaceae</taxon>
        <taxon>Paenibacillus</taxon>
    </lineage>
</organism>
<dbReference type="PANTHER" id="PTHR42110:SF1">
    <property type="entry name" value="L-ASPARAGINASE, PUTATIVE (AFU_ORTHOLOGUE AFUA_3G11890)-RELATED"/>
    <property type="match status" value="1"/>
</dbReference>
<dbReference type="Pfam" id="PF06089">
    <property type="entry name" value="Asparaginase_II"/>
    <property type="match status" value="1"/>
</dbReference>
<evidence type="ECO:0000313" key="1">
    <source>
        <dbReference type="EMBL" id="REE83941.1"/>
    </source>
</evidence>
<name>A0A3D9S1B7_9BACL</name>
<accession>A0A3D9S1B7</accession>
<dbReference type="EMBL" id="QTTN01000016">
    <property type="protein sequence ID" value="REE83941.1"/>
    <property type="molecule type" value="Genomic_DNA"/>
</dbReference>